<keyword evidence="1" id="KW-0732">Signal</keyword>
<dbReference type="SMART" id="SM00460">
    <property type="entry name" value="TGc"/>
    <property type="match status" value="1"/>
</dbReference>
<dbReference type="SUPFAM" id="SSF54001">
    <property type="entry name" value="Cysteine proteinases"/>
    <property type="match status" value="1"/>
</dbReference>
<dbReference type="InterPro" id="IPR052557">
    <property type="entry name" value="CAP/Cytokinesis_protein"/>
</dbReference>
<dbReference type="EMBL" id="JADOET010000001">
    <property type="protein sequence ID" value="MBF8148678.1"/>
    <property type="molecule type" value="Genomic_DNA"/>
</dbReference>
<dbReference type="PANTHER" id="PTHR46333">
    <property type="entry name" value="CYTOKINESIS PROTEIN 3"/>
    <property type="match status" value="1"/>
</dbReference>
<sequence length="337" mass="39381">MNILRFILPFIFATQAFAQVSDFNSISFKKSDSIALVYKNEGLSNLPQLAFQLTSNLDTDVERFRAIYRWVCNNISNNYGLYLRNKRKRERFKTDRIRLKAWNDDFRKKLFSKLLKDQSTICTGYAYLVKELAQLANIECEIVQGYGRVSTTDIENLDLPNHSWNAVKLNNKWYLCDPTWASGIPHPKTNRFTFQYNDGFFLTEPTLFAVNHFPVEQKWWLLDNAIPSFENFLASPIIYGKAYTYLNGHILPQQLHQTIKPFDTVTFNYQVKPTVKIKDITLQLDNGFRTWKTKPQETTINNTLLIINQQFKTTGFYDVHVFINDDLISTYTVKVSP</sequence>
<dbReference type="InterPro" id="IPR038765">
    <property type="entry name" value="Papain-like_cys_pep_sf"/>
</dbReference>
<evidence type="ECO:0000313" key="4">
    <source>
        <dbReference type="Proteomes" id="UP000611215"/>
    </source>
</evidence>
<keyword evidence="4" id="KW-1185">Reference proteome</keyword>
<dbReference type="PANTHER" id="PTHR46333:SF2">
    <property type="entry name" value="CYTOKINESIS PROTEIN 3"/>
    <property type="match status" value="1"/>
</dbReference>
<protein>
    <recommendedName>
        <fullName evidence="2">Transglutaminase-like domain-containing protein</fullName>
    </recommendedName>
</protein>
<comment type="caution">
    <text evidence="3">The sequence shown here is derived from an EMBL/GenBank/DDBJ whole genome shotgun (WGS) entry which is preliminary data.</text>
</comment>
<feature type="domain" description="Transglutaminase-like" evidence="2">
    <location>
        <begin position="114"/>
        <end position="180"/>
    </location>
</feature>
<reference evidence="3 4" key="1">
    <citation type="submission" date="2020-11" db="EMBL/GenBank/DDBJ databases">
        <title>Winogradskyella marina sp. nov., isolated from marine sediment.</title>
        <authorList>
            <person name="Bo J."/>
            <person name="Wang S."/>
            <person name="Song X."/>
            <person name="Du Z."/>
        </authorList>
    </citation>
    <scope>NUCLEOTIDE SEQUENCE [LARGE SCALE GENOMIC DNA]</scope>
    <source>
        <strain evidence="3 4">F6397</strain>
    </source>
</reference>
<name>A0ABS0EE11_9FLAO</name>
<dbReference type="RefSeq" id="WP_195869953.1">
    <property type="nucleotide sequence ID" value="NZ_JADOET010000001.1"/>
</dbReference>
<evidence type="ECO:0000313" key="3">
    <source>
        <dbReference type="EMBL" id="MBF8148678.1"/>
    </source>
</evidence>
<dbReference type="InterPro" id="IPR002931">
    <property type="entry name" value="Transglutaminase-like"/>
</dbReference>
<dbReference type="Gene3D" id="3.10.620.30">
    <property type="match status" value="1"/>
</dbReference>
<evidence type="ECO:0000256" key="1">
    <source>
        <dbReference type="SAM" id="SignalP"/>
    </source>
</evidence>
<gene>
    <name evidence="3" type="ORF">ITJ86_02145</name>
</gene>
<evidence type="ECO:0000259" key="2">
    <source>
        <dbReference type="SMART" id="SM00460"/>
    </source>
</evidence>
<dbReference type="Proteomes" id="UP000611215">
    <property type="component" value="Unassembled WGS sequence"/>
</dbReference>
<proteinExistence type="predicted"/>
<organism evidence="3 4">
    <name type="scientific">Winogradskyella marina</name>
    <dbReference type="NCBI Taxonomy" id="2785530"/>
    <lineage>
        <taxon>Bacteria</taxon>
        <taxon>Pseudomonadati</taxon>
        <taxon>Bacteroidota</taxon>
        <taxon>Flavobacteriia</taxon>
        <taxon>Flavobacteriales</taxon>
        <taxon>Flavobacteriaceae</taxon>
        <taxon>Winogradskyella</taxon>
    </lineage>
</organism>
<feature type="chain" id="PRO_5046187508" description="Transglutaminase-like domain-containing protein" evidence="1">
    <location>
        <begin position="19"/>
        <end position="337"/>
    </location>
</feature>
<dbReference type="Pfam" id="PF01841">
    <property type="entry name" value="Transglut_core"/>
    <property type="match status" value="1"/>
</dbReference>
<accession>A0ABS0EE11</accession>
<feature type="signal peptide" evidence="1">
    <location>
        <begin position="1"/>
        <end position="18"/>
    </location>
</feature>